<keyword evidence="5" id="KW-0812">Transmembrane</keyword>
<evidence type="ECO:0000256" key="1">
    <source>
        <dbReference type="ARBA" id="ARBA00004776"/>
    </source>
</evidence>
<keyword evidence="5" id="KW-0472">Membrane</keyword>
<evidence type="ECO:0000256" key="3">
    <source>
        <dbReference type="ARBA" id="ARBA00022676"/>
    </source>
</evidence>
<evidence type="ECO:0000256" key="2">
    <source>
        <dbReference type="ARBA" id="ARBA00006739"/>
    </source>
</evidence>
<reference evidence="7" key="2">
    <citation type="journal article" date="2021" name="PeerJ">
        <title>Extensive microbial diversity within the chicken gut microbiome revealed by metagenomics and culture.</title>
        <authorList>
            <person name="Gilroy R."/>
            <person name="Ravi A."/>
            <person name="Getino M."/>
            <person name="Pursley I."/>
            <person name="Horton D.L."/>
            <person name="Alikhan N.F."/>
            <person name="Baker D."/>
            <person name="Gharbi K."/>
            <person name="Hall N."/>
            <person name="Watson M."/>
            <person name="Adriaenssens E.M."/>
            <person name="Foster-Nyarko E."/>
            <person name="Jarju S."/>
            <person name="Secka A."/>
            <person name="Antonio M."/>
            <person name="Oren A."/>
            <person name="Chaudhuri R.R."/>
            <person name="La Ragione R."/>
            <person name="Hildebrand F."/>
            <person name="Pallen M.J."/>
        </authorList>
    </citation>
    <scope>NUCLEOTIDE SEQUENCE</scope>
    <source>
        <strain evidence="7">ChiSjej4B22-8148</strain>
    </source>
</reference>
<sequence>MQTATIVIPNLNGMKFLKDCLDSLMEQSRQDFSIILIDNGSGDGSAEYVESHYPEVQVCRNEKNLGFCRAVNQGILLSQTPYVILLNNDTVCDPFYVEKLIGAIEEREDAFACAPMMVQMSDPERMDNGGDYYCALGWAYAYGKGKEARNYEKERKIFSACAGASIYRREVFDEIGLFDEAHFAYLEDIDIAYRARIAGYRNYYIPEALVRHAGSATTGSVYNEFKIRYSSRNSIYLIYKNMPWLQILLNLPLLAAGFLIKTLFFAKKGYFREYVTGLKKGTALCRRERKVPFRRKNLKNYVRIQWELWINIFRRLTDLHF</sequence>
<proteinExistence type="inferred from homology"/>
<evidence type="ECO:0000313" key="8">
    <source>
        <dbReference type="Proteomes" id="UP000886757"/>
    </source>
</evidence>
<comment type="similarity">
    <text evidence="2">Belongs to the glycosyltransferase 2 family.</text>
</comment>
<evidence type="ECO:0000256" key="4">
    <source>
        <dbReference type="ARBA" id="ARBA00022679"/>
    </source>
</evidence>
<reference evidence="7" key="1">
    <citation type="submission" date="2020-10" db="EMBL/GenBank/DDBJ databases">
        <authorList>
            <person name="Gilroy R."/>
        </authorList>
    </citation>
    <scope>NUCLEOTIDE SEQUENCE</scope>
    <source>
        <strain evidence="7">ChiSjej4B22-8148</strain>
    </source>
</reference>
<dbReference type="AlphaFoldDB" id="A0A9D1D8M8"/>
<keyword evidence="3" id="KW-0328">Glycosyltransferase</keyword>
<comment type="pathway">
    <text evidence="1">Cell wall biogenesis; cell wall polysaccharide biosynthesis.</text>
</comment>
<keyword evidence="4" id="KW-0808">Transferase</keyword>
<accession>A0A9D1D8M8</accession>
<dbReference type="Pfam" id="PF00535">
    <property type="entry name" value="Glycos_transf_2"/>
    <property type="match status" value="1"/>
</dbReference>
<name>A0A9D1D8M8_9FIRM</name>
<dbReference type="SUPFAM" id="SSF53448">
    <property type="entry name" value="Nucleotide-diphospho-sugar transferases"/>
    <property type="match status" value="1"/>
</dbReference>
<evidence type="ECO:0000256" key="5">
    <source>
        <dbReference type="SAM" id="Phobius"/>
    </source>
</evidence>
<dbReference type="InterPro" id="IPR029044">
    <property type="entry name" value="Nucleotide-diphossugar_trans"/>
</dbReference>
<gene>
    <name evidence="7" type="ORF">IAB31_01505</name>
</gene>
<organism evidence="7 8">
    <name type="scientific">Candidatus Choladousia intestinavium</name>
    <dbReference type="NCBI Taxonomy" id="2840727"/>
    <lineage>
        <taxon>Bacteria</taxon>
        <taxon>Bacillati</taxon>
        <taxon>Bacillota</taxon>
        <taxon>Clostridia</taxon>
        <taxon>Lachnospirales</taxon>
        <taxon>Lachnospiraceae</taxon>
        <taxon>Lachnospiraceae incertae sedis</taxon>
        <taxon>Candidatus Choladousia</taxon>
    </lineage>
</organism>
<dbReference type="EMBL" id="DVGK01000023">
    <property type="protein sequence ID" value="HIR12582.1"/>
    <property type="molecule type" value="Genomic_DNA"/>
</dbReference>
<evidence type="ECO:0000313" key="7">
    <source>
        <dbReference type="EMBL" id="HIR12582.1"/>
    </source>
</evidence>
<dbReference type="PANTHER" id="PTHR43179">
    <property type="entry name" value="RHAMNOSYLTRANSFERASE WBBL"/>
    <property type="match status" value="1"/>
</dbReference>
<comment type="caution">
    <text evidence="7">The sequence shown here is derived from an EMBL/GenBank/DDBJ whole genome shotgun (WGS) entry which is preliminary data.</text>
</comment>
<dbReference type="GO" id="GO:0016757">
    <property type="term" value="F:glycosyltransferase activity"/>
    <property type="evidence" value="ECO:0007669"/>
    <property type="project" value="UniProtKB-KW"/>
</dbReference>
<dbReference type="PANTHER" id="PTHR43179:SF12">
    <property type="entry name" value="GALACTOFURANOSYLTRANSFERASE GLFT2"/>
    <property type="match status" value="1"/>
</dbReference>
<dbReference type="Gene3D" id="3.90.550.10">
    <property type="entry name" value="Spore Coat Polysaccharide Biosynthesis Protein SpsA, Chain A"/>
    <property type="match status" value="1"/>
</dbReference>
<protein>
    <submittedName>
        <fullName evidence="7">Glycosyltransferase family 2 protein</fullName>
    </submittedName>
</protein>
<feature type="transmembrane region" description="Helical" evidence="5">
    <location>
        <begin position="244"/>
        <end position="264"/>
    </location>
</feature>
<keyword evidence="5" id="KW-1133">Transmembrane helix</keyword>
<dbReference type="Proteomes" id="UP000886757">
    <property type="component" value="Unassembled WGS sequence"/>
</dbReference>
<dbReference type="CDD" id="cd04186">
    <property type="entry name" value="GT_2_like_c"/>
    <property type="match status" value="1"/>
</dbReference>
<dbReference type="InterPro" id="IPR001173">
    <property type="entry name" value="Glyco_trans_2-like"/>
</dbReference>
<evidence type="ECO:0000259" key="6">
    <source>
        <dbReference type="Pfam" id="PF00535"/>
    </source>
</evidence>
<feature type="domain" description="Glycosyltransferase 2-like" evidence="6">
    <location>
        <begin position="5"/>
        <end position="176"/>
    </location>
</feature>